<reference evidence="3 4" key="1">
    <citation type="submission" date="2020-11" db="EMBL/GenBank/DDBJ databases">
        <title>Description of Pontivivens ytuae sp. nov. isolated from deep sea sediment of Mariana Trench.</title>
        <authorList>
            <person name="Wang Z."/>
            <person name="Sun Q.-L."/>
            <person name="Xu X.-D."/>
            <person name="Tang Y.-Z."/>
            <person name="Zhang J."/>
        </authorList>
    </citation>
    <scope>NUCLEOTIDE SEQUENCE [LARGE SCALE GENOMIC DNA]</scope>
    <source>
        <strain evidence="3 4">MT2928</strain>
    </source>
</reference>
<dbReference type="RefSeq" id="WP_196104768.1">
    <property type="nucleotide sequence ID" value="NZ_CP064942.1"/>
</dbReference>
<dbReference type="Gene3D" id="1.20.1270.180">
    <property type="match status" value="1"/>
</dbReference>
<organism evidence="3 4">
    <name type="scientific">Pontivivens ytuae</name>
    <dbReference type="NCBI Taxonomy" id="2789856"/>
    <lineage>
        <taxon>Bacteria</taxon>
        <taxon>Pseudomonadati</taxon>
        <taxon>Pseudomonadota</taxon>
        <taxon>Alphaproteobacteria</taxon>
        <taxon>Rhodobacterales</taxon>
        <taxon>Paracoccaceae</taxon>
        <taxon>Pontivivens</taxon>
    </lineage>
</organism>
<feature type="chain" id="PRO_5032981844" evidence="1">
    <location>
        <begin position="16"/>
        <end position="163"/>
    </location>
</feature>
<keyword evidence="1" id="KW-0732">Signal</keyword>
<dbReference type="Pfam" id="PF07007">
    <property type="entry name" value="LprI"/>
    <property type="match status" value="1"/>
</dbReference>
<name>A0A7S9QE08_9RHOB</name>
<accession>A0A7S9QE08</accession>
<evidence type="ECO:0000313" key="3">
    <source>
        <dbReference type="EMBL" id="QPH55538.1"/>
    </source>
</evidence>
<evidence type="ECO:0000256" key="1">
    <source>
        <dbReference type="SAM" id="SignalP"/>
    </source>
</evidence>
<dbReference type="Proteomes" id="UP000594800">
    <property type="component" value="Chromosome"/>
</dbReference>
<dbReference type="InterPro" id="IPR009739">
    <property type="entry name" value="LprI-like_N"/>
</dbReference>
<proteinExistence type="predicted"/>
<keyword evidence="4" id="KW-1185">Reference proteome</keyword>
<evidence type="ECO:0000313" key="4">
    <source>
        <dbReference type="Proteomes" id="UP000594800"/>
    </source>
</evidence>
<feature type="domain" description="Lysozyme inhibitor LprI-like N-terminal" evidence="2">
    <location>
        <begin position="48"/>
        <end position="155"/>
    </location>
</feature>
<dbReference type="AlphaFoldDB" id="A0A7S9QE08"/>
<feature type="signal peptide" evidence="1">
    <location>
        <begin position="1"/>
        <end position="15"/>
    </location>
</feature>
<sequence length="163" mass="18046">MRWLLICLLAFPAAAQDVVFDPEMTEQCLGIVAEDEQRSCIGRSASDCMKETEGGESTVGMGGCLEAELTYWDDRLNAEYARLQAETERRDAELAELENTGPRIAPTLREMQRQWIAFRDATCDFERAQWGGGTGGGPATLACLMRLTGEQALYLSTQRLGNE</sequence>
<gene>
    <name evidence="3" type="ORF">I0K15_07330</name>
</gene>
<dbReference type="KEGG" id="poz:I0K15_07330"/>
<protein>
    <submittedName>
        <fullName evidence="3">DUF1311 domain-containing protein</fullName>
    </submittedName>
</protein>
<evidence type="ECO:0000259" key="2">
    <source>
        <dbReference type="Pfam" id="PF07007"/>
    </source>
</evidence>
<dbReference type="EMBL" id="CP064942">
    <property type="protein sequence ID" value="QPH55538.1"/>
    <property type="molecule type" value="Genomic_DNA"/>
</dbReference>